<evidence type="ECO:0000256" key="1">
    <source>
        <dbReference type="SAM" id="Phobius"/>
    </source>
</evidence>
<name>A0A238LLX3_9RHOB</name>
<gene>
    <name evidence="3" type="ORF">LOM8899_04119</name>
</gene>
<dbReference type="InterPro" id="IPR002823">
    <property type="entry name" value="DUF112_TM"/>
</dbReference>
<feature type="transmembrane region" description="Helical" evidence="1">
    <location>
        <begin position="12"/>
        <end position="30"/>
    </location>
</feature>
<dbReference type="AlphaFoldDB" id="A0A238LLX3"/>
<proteinExistence type="predicted"/>
<feature type="transmembrane region" description="Helical" evidence="1">
    <location>
        <begin position="42"/>
        <end position="66"/>
    </location>
</feature>
<keyword evidence="4" id="KW-1185">Reference proteome</keyword>
<dbReference type="PANTHER" id="PTHR35342">
    <property type="entry name" value="TRICARBOXYLIC TRANSPORT PROTEIN"/>
    <property type="match status" value="1"/>
</dbReference>
<keyword evidence="1" id="KW-0472">Membrane</keyword>
<feature type="transmembrane region" description="Helical" evidence="1">
    <location>
        <begin position="149"/>
        <end position="170"/>
    </location>
</feature>
<dbReference type="EMBL" id="FXZK01000015">
    <property type="protein sequence ID" value="SMY09946.1"/>
    <property type="molecule type" value="Genomic_DNA"/>
</dbReference>
<feature type="transmembrane region" description="Helical" evidence="1">
    <location>
        <begin position="86"/>
        <end position="104"/>
    </location>
</feature>
<keyword evidence="1" id="KW-0812">Transmembrane</keyword>
<sequence>MSLGIPYDASTAVLLGALFLLGIFPGPELFRYDPDIAGGIFLAYLVDNVALLVLGLTLAPVFGAVLKLRETWLLRGVLLLSVKGTYSLQHSVFDMWVILVFRLIGYLMRRGGFSLAPVIIGLILGPVLENNLRRSLLISRDGLAIFVERSFSVTIPAIAGLLLACIIWTANSTGRK</sequence>
<evidence type="ECO:0000313" key="4">
    <source>
        <dbReference type="Proteomes" id="UP000201613"/>
    </source>
</evidence>
<reference evidence="3 4" key="1">
    <citation type="submission" date="2017-05" db="EMBL/GenBank/DDBJ databases">
        <authorList>
            <person name="Song R."/>
            <person name="Chenine A.L."/>
            <person name="Ruprecht R.M."/>
        </authorList>
    </citation>
    <scope>NUCLEOTIDE SEQUENCE [LARGE SCALE GENOMIC DNA]</scope>
    <source>
        <strain evidence="3 4">CECT 8899</strain>
    </source>
</reference>
<evidence type="ECO:0000259" key="2">
    <source>
        <dbReference type="Pfam" id="PF01970"/>
    </source>
</evidence>
<feature type="transmembrane region" description="Helical" evidence="1">
    <location>
        <begin position="111"/>
        <end position="129"/>
    </location>
</feature>
<evidence type="ECO:0000313" key="3">
    <source>
        <dbReference type="EMBL" id="SMY09946.1"/>
    </source>
</evidence>
<protein>
    <submittedName>
        <fullName evidence="3">Tripartite tricarboxylate transporter TctA family protein</fullName>
    </submittedName>
</protein>
<dbReference type="Proteomes" id="UP000201613">
    <property type="component" value="Unassembled WGS sequence"/>
</dbReference>
<feature type="domain" description="DUF112" evidence="2">
    <location>
        <begin position="1"/>
        <end position="120"/>
    </location>
</feature>
<keyword evidence="1" id="KW-1133">Transmembrane helix</keyword>
<dbReference type="PANTHER" id="PTHR35342:SF5">
    <property type="entry name" value="TRICARBOXYLIC TRANSPORT PROTEIN"/>
    <property type="match status" value="1"/>
</dbReference>
<dbReference type="Pfam" id="PF01970">
    <property type="entry name" value="TctA"/>
    <property type="match status" value="1"/>
</dbReference>
<organism evidence="3 4">
    <name type="scientific">Flavimaricola marinus</name>
    <dbReference type="NCBI Taxonomy" id="1819565"/>
    <lineage>
        <taxon>Bacteria</taxon>
        <taxon>Pseudomonadati</taxon>
        <taxon>Pseudomonadota</taxon>
        <taxon>Alphaproteobacteria</taxon>
        <taxon>Rhodobacterales</taxon>
        <taxon>Paracoccaceae</taxon>
        <taxon>Flavimaricola</taxon>
    </lineage>
</organism>
<accession>A0A238LLX3</accession>